<evidence type="ECO:0000256" key="4">
    <source>
        <dbReference type="ARBA" id="ARBA00022729"/>
    </source>
</evidence>
<proteinExistence type="inferred from homology"/>
<dbReference type="PANTHER" id="PTHR43649:SF31">
    <property type="entry name" value="SN-GLYCEROL-3-PHOSPHATE-BINDING PERIPLASMIC PROTEIN UGPB"/>
    <property type="match status" value="1"/>
</dbReference>
<keyword evidence="7" id="KW-1185">Reference proteome</keyword>
<dbReference type="InterPro" id="IPR006059">
    <property type="entry name" value="SBP"/>
</dbReference>
<evidence type="ECO:0000256" key="2">
    <source>
        <dbReference type="ARBA" id="ARBA00008520"/>
    </source>
</evidence>
<dbReference type="RefSeq" id="WP_185129125.1">
    <property type="nucleotide sequence ID" value="NZ_JACJVO010000012.1"/>
</dbReference>
<name>A0A7X0VX09_9BACL</name>
<evidence type="ECO:0000256" key="5">
    <source>
        <dbReference type="SAM" id="SignalP"/>
    </source>
</evidence>
<evidence type="ECO:0000256" key="1">
    <source>
        <dbReference type="ARBA" id="ARBA00004196"/>
    </source>
</evidence>
<dbReference type="SUPFAM" id="SSF53850">
    <property type="entry name" value="Periplasmic binding protein-like II"/>
    <property type="match status" value="1"/>
</dbReference>
<gene>
    <name evidence="6" type="ORF">H7C18_11095</name>
</gene>
<dbReference type="Pfam" id="PF13416">
    <property type="entry name" value="SBP_bac_8"/>
    <property type="match status" value="1"/>
</dbReference>
<dbReference type="PANTHER" id="PTHR43649">
    <property type="entry name" value="ARABINOSE-BINDING PROTEIN-RELATED"/>
    <property type="match status" value="1"/>
</dbReference>
<keyword evidence="3" id="KW-0813">Transport</keyword>
<evidence type="ECO:0000256" key="3">
    <source>
        <dbReference type="ARBA" id="ARBA00022448"/>
    </source>
</evidence>
<evidence type="ECO:0000313" key="6">
    <source>
        <dbReference type="EMBL" id="MBB6731453.1"/>
    </source>
</evidence>
<comment type="caution">
    <text evidence="6">The sequence shown here is derived from an EMBL/GenBank/DDBJ whole genome shotgun (WGS) entry which is preliminary data.</text>
</comment>
<evidence type="ECO:0000313" key="7">
    <source>
        <dbReference type="Proteomes" id="UP000564644"/>
    </source>
</evidence>
<dbReference type="AlphaFoldDB" id="A0A7X0VX09"/>
<organism evidence="6 7">
    <name type="scientific">Cohnella zeiphila</name>
    <dbReference type="NCBI Taxonomy" id="2761120"/>
    <lineage>
        <taxon>Bacteria</taxon>
        <taxon>Bacillati</taxon>
        <taxon>Bacillota</taxon>
        <taxon>Bacilli</taxon>
        <taxon>Bacillales</taxon>
        <taxon>Paenibacillaceae</taxon>
        <taxon>Cohnella</taxon>
    </lineage>
</organism>
<comment type="subcellular location">
    <subcellularLocation>
        <location evidence="1">Cell envelope</location>
    </subcellularLocation>
</comment>
<dbReference type="Proteomes" id="UP000564644">
    <property type="component" value="Unassembled WGS sequence"/>
</dbReference>
<dbReference type="PROSITE" id="PS51257">
    <property type="entry name" value="PROKAR_LIPOPROTEIN"/>
    <property type="match status" value="1"/>
</dbReference>
<dbReference type="Gene3D" id="3.40.190.10">
    <property type="entry name" value="Periplasmic binding protein-like II"/>
    <property type="match status" value="1"/>
</dbReference>
<comment type="similarity">
    <text evidence="2">Belongs to the bacterial solute-binding protein 1 family.</text>
</comment>
<accession>A0A7X0VX09</accession>
<feature type="signal peptide" evidence="5">
    <location>
        <begin position="1"/>
        <end position="21"/>
    </location>
</feature>
<dbReference type="CDD" id="cd13585">
    <property type="entry name" value="PBP2_TMBP_like"/>
    <property type="match status" value="1"/>
</dbReference>
<sequence>MQKKKALWTGLVLLLAAALTAACSDGSPSESSSGSSGGSKGKVTISMAYTGDQNALDTLKKRLNQYLDPSLNISVDVTLIPGGEYWDKVSTMFAGGTPPDVLFMSEPFKQYAKQSSLLDLTSYIEASPTFNRDDFYPASLEFYQYNGKQFGVPQDLNTWVIFYNEDLFKEAGVKTPWEYYQEGDWTWDNYLDVAKKLTKISGDRVTQYGTGYPAIAGWSYSAWVFAGGGNYKSADGKTSTMSDPKTLAAFQFTTGLANQYEVAPMPATGGGTNITGMTFATGKVAMEANGSWSIGGYKDMKFKWNIAPMPVVPGVDPLTSYIHNSGFAISASTKHPQEAWAVLEALVKPESYADDAASRGIIPPRPSVVASEKILNAPGMPSNASVISDMLAKGKLFPFDETYAEEEKVYTDIGNEILTKKVTPEDGAAEMDRKVNEILAKQ</sequence>
<protein>
    <submittedName>
        <fullName evidence="6">Sugar ABC transporter substrate-binding protein</fullName>
    </submittedName>
</protein>
<dbReference type="GO" id="GO:0030313">
    <property type="term" value="C:cell envelope"/>
    <property type="evidence" value="ECO:0007669"/>
    <property type="project" value="UniProtKB-SubCell"/>
</dbReference>
<reference evidence="6 7" key="1">
    <citation type="submission" date="2020-08" db="EMBL/GenBank/DDBJ databases">
        <title>Cohnella phylogeny.</title>
        <authorList>
            <person name="Dunlap C."/>
        </authorList>
    </citation>
    <scope>NUCLEOTIDE SEQUENCE [LARGE SCALE GENOMIC DNA]</scope>
    <source>
        <strain evidence="6 7">CBP 2801</strain>
    </source>
</reference>
<keyword evidence="4 5" id="KW-0732">Signal</keyword>
<feature type="chain" id="PRO_5039255186" evidence="5">
    <location>
        <begin position="22"/>
        <end position="442"/>
    </location>
</feature>
<dbReference type="EMBL" id="JACJVO010000012">
    <property type="protein sequence ID" value="MBB6731453.1"/>
    <property type="molecule type" value="Genomic_DNA"/>
</dbReference>
<dbReference type="InterPro" id="IPR050490">
    <property type="entry name" value="Bact_solute-bd_prot1"/>
</dbReference>